<dbReference type="AlphaFoldDB" id="A0A843XM99"/>
<sequence>MSVLELVATRRTLELRGKRGVESLLEISWLDWDAEVYFRSSCRRSPASPFLTASLIAAPEPLREARRGTVVGPDCGGYCCVTCVLPRSDET</sequence>
<evidence type="ECO:0000313" key="1">
    <source>
        <dbReference type="EMBL" id="MQM20844.1"/>
    </source>
</evidence>
<gene>
    <name evidence="1" type="ORF">Taro_053872</name>
</gene>
<accession>A0A843XM99</accession>
<evidence type="ECO:0000313" key="2">
    <source>
        <dbReference type="Proteomes" id="UP000652761"/>
    </source>
</evidence>
<organism evidence="1 2">
    <name type="scientific">Colocasia esculenta</name>
    <name type="common">Wild taro</name>
    <name type="synonym">Arum esculentum</name>
    <dbReference type="NCBI Taxonomy" id="4460"/>
    <lineage>
        <taxon>Eukaryota</taxon>
        <taxon>Viridiplantae</taxon>
        <taxon>Streptophyta</taxon>
        <taxon>Embryophyta</taxon>
        <taxon>Tracheophyta</taxon>
        <taxon>Spermatophyta</taxon>
        <taxon>Magnoliopsida</taxon>
        <taxon>Liliopsida</taxon>
        <taxon>Araceae</taxon>
        <taxon>Aroideae</taxon>
        <taxon>Colocasieae</taxon>
        <taxon>Colocasia</taxon>
    </lineage>
</organism>
<dbReference type="Proteomes" id="UP000652761">
    <property type="component" value="Unassembled WGS sequence"/>
</dbReference>
<comment type="caution">
    <text evidence="1">The sequence shown here is derived from an EMBL/GenBank/DDBJ whole genome shotgun (WGS) entry which is preliminary data.</text>
</comment>
<keyword evidence="2" id="KW-1185">Reference proteome</keyword>
<protein>
    <submittedName>
        <fullName evidence="1">Uncharacterized protein</fullName>
    </submittedName>
</protein>
<proteinExistence type="predicted"/>
<reference evidence="1" key="1">
    <citation type="submission" date="2017-07" db="EMBL/GenBank/DDBJ databases">
        <title>Taro Niue Genome Assembly and Annotation.</title>
        <authorList>
            <person name="Atibalentja N."/>
            <person name="Keating K."/>
            <person name="Fields C.J."/>
        </authorList>
    </citation>
    <scope>NUCLEOTIDE SEQUENCE</scope>
    <source>
        <strain evidence="1">Niue_2</strain>
        <tissue evidence="1">Leaf</tissue>
    </source>
</reference>
<dbReference type="EMBL" id="NMUH01010255">
    <property type="protein sequence ID" value="MQM20844.1"/>
    <property type="molecule type" value="Genomic_DNA"/>
</dbReference>
<name>A0A843XM99_COLES</name>